<evidence type="ECO:0000313" key="4">
    <source>
        <dbReference type="EMBL" id="QDQ98317.1"/>
    </source>
</evidence>
<organism evidence="4 5">
    <name type="scientific">Tomitella fengzijianii</name>
    <dbReference type="NCBI Taxonomy" id="2597660"/>
    <lineage>
        <taxon>Bacteria</taxon>
        <taxon>Bacillati</taxon>
        <taxon>Actinomycetota</taxon>
        <taxon>Actinomycetes</taxon>
        <taxon>Mycobacteriales</taxon>
        <taxon>Tomitella</taxon>
    </lineage>
</organism>
<dbReference type="Gene3D" id="1.10.1470.10">
    <property type="entry name" value="YjbJ"/>
    <property type="match status" value="1"/>
</dbReference>
<reference evidence="4 5" key="2">
    <citation type="submission" date="2019-07" db="EMBL/GenBank/DDBJ databases">
        <authorList>
            <person name="Huang Y."/>
        </authorList>
    </citation>
    <scope>NUCLEOTIDE SEQUENCE [LARGE SCALE GENOMIC DNA]</scope>
    <source>
        <strain evidence="4 5">HY188</strain>
    </source>
</reference>
<proteinExistence type="inferred from homology"/>
<dbReference type="SUPFAM" id="SSF69047">
    <property type="entry name" value="Hypothetical protein YjbJ"/>
    <property type="match status" value="1"/>
</dbReference>
<feature type="compositionally biased region" description="Basic and acidic residues" evidence="2">
    <location>
        <begin position="46"/>
        <end position="66"/>
    </location>
</feature>
<gene>
    <name evidence="4" type="ORF">FO059_14605</name>
</gene>
<protein>
    <submittedName>
        <fullName evidence="4">CsbD family protein</fullName>
    </submittedName>
</protein>
<dbReference type="Proteomes" id="UP000317344">
    <property type="component" value="Chromosome"/>
</dbReference>
<dbReference type="AlphaFoldDB" id="A0A516X5H2"/>
<comment type="similarity">
    <text evidence="1">Belongs to the UPF0337 (CsbD) family.</text>
</comment>
<dbReference type="EMBL" id="CP041765">
    <property type="protein sequence ID" value="QDQ98317.1"/>
    <property type="molecule type" value="Genomic_DNA"/>
</dbReference>
<sequence length="66" mass="6982">MSASDKFSNKAEELKGRAKEAAGAAADDEELQEEGRSDQASSQVKKGVEKLKDKADEAAARIVGDD</sequence>
<feature type="region of interest" description="Disordered" evidence="2">
    <location>
        <begin position="1"/>
        <end position="66"/>
    </location>
</feature>
<feature type="domain" description="CsbD-like" evidence="3">
    <location>
        <begin position="5"/>
        <end position="56"/>
    </location>
</feature>
<evidence type="ECO:0000313" key="5">
    <source>
        <dbReference type="Proteomes" id="UP000317344"/>
    </source>
</evidence>
<evidence type="ECO:0000256" key="2">
    <source>
        <dbReference type="SAM" id="MobiDB-lite"/>
    </source>
</evidence>
<feature type="compositionally biased region" description="Basic and acidic residues" evidence="2">
    <location>
        <begin position="7"/>
        <end position="20"/>
    </location>
</feature>
<keyword evidence="5" id="KW-1185">Reference proteome</keyword>
<dbReference type="InterPro" id="IPR008462">
    <property type="entry name" value="CsbD"/>
</dbReference>
<reference evidence="4 5" key="1">
    <citation type="submission" date="2019-07" db="EMBL/GenBank/DDBJ databases">
        <title>Tomitella cavernea sp. nov., an actinomycete isolated from soil.</title>
        <authorList>
            <person name="Cheng J."/>
        </authorList>
    </citation>
    <scope>NUCLEOTIDE SEQUENCE [LARGE SCALE GENOMIC DNA]</scope>
    <source>
        <strain evidence="4 5">HY188</strain>
    </source>
</reference>
<name>A0A516X5H2_9ACTN</name>
<dbReference type="InterPro" id="IPR036629">
    <property type="entry name" value="YjbJ_sf"/>
</dbReference>
<evidence type="ECO:0000259" key="3">
    <source>
        <dbReference type="Pfam" id="PF05532"/>
    </source>
</evidence>
<evidence type="ECO:0000256" key="1">
    <source>
        <dbReference type="ARBA" id="ARBA00009129"/>
    </source>
</evidence>
<accession>A0A516X5H2</accession>
<dbReference type="KEGG" id="toy:FO059_14605"/>
<dbReference type="RefSeq" id="WP_143909722.1">
    <property type="nucleotide sequence ID" value="NZ_CP041765.1"/>
</dbReference>
<dbReference type="Pfam" id="PF05532">
    <property type="entry name" value="CsbD"/>
    <property type="match status" value="1"/>
</dbReference>